<evidence type="ECO:0000256" key="1">
    <source>
        <dbReference type="ARBA" id="ARBA00004167"/>
    </source>
</evidence>
<dbReference type="PANTHER" id="PTHR23222">
    <property type="entry name" value="PROHIBITIN"/>
    <property type="match status" value="1"/>
</dbReference>
<dbReference type="Pfam" id="PF01145">
    <property type="entry name" value="Band_7"/>
    <property type="match status" value="1"/>
</dbReference>
<dbReference type="EMBL" id="AP017470">
    <property type="protein sequence ID" value="BBB33574.1"/>
    <property type="molecule type" value="Genomic_DNA"/>
</dbReference>
<evidence type="ECO:0000313" key="5">
    <source>
        <dbReference type="Proteomes" id="UP000595564"/>
    </source>
</evidence>
<dbReference type="InterPro" id="IPR036013">
    <property type="entry name" value="Band_7/SPFH_dom_sf"/>
</dbReference>
<keyword evidence="2" id="KW-0472">Membrane</keyword>
<dbReference type="InterPro" id="IPR000163">
    <property type="entry name" value="Prohibitin"/>
</dbReference>
<feature type="transmembrane region" description="Helical" evidence="2">
    <location>
        <begin position="7"/>
        <end position="24"/>
    </location>
</feature>
<dbReference type="RefSeq" id="WP_201327885.1">
    <property type="nucleotide sequence ID" value="NZ_AP017470.1"/>
</dbReference>
<dbReference type="KEGG" id="thyd:TTHT_2142"/>
<organism evidence="4 5">
    <name type="scientific">Thermotomaculum hydrothermale</name>
    <dbReference type="NCBI Taxonomy" id="981385"/>
    <lineage>
        <taxon>Bacteria</taxon>
        <taxon>Pseudomonadati</taxon>
        <taxon>Acidobacteriota</taxon>
        <taxon>Holophagae</taxon>
        <taxon>Thermotomaculales</taxon>
        <taxon>Thermotomaculaceae</taxon>
        <taxon>Thermotomaculum</taxon>
    </lineage>
</organism>
<evidence type="ECO:0000313" key="4">
    <source>
        <dbReference type="EMBL" id="BBB33574.1"/>
    </source>
</evidence>
<feature type="domain" description="Band 7" evidence="3">
    <location>
        <begin position="22"/>
        <end position="208"/>
    </location>
</feature>
<reference evidence="4 5" key="1">
    <citation type="journal article" date="2012" name="Extremophiles">
        <title>Thermotomaculum hydrothermale gen. nov., sp. nov., a novel heterotrophic thermophile within the phylum Acidobacteria from a deep-sea hydrothermal vent chimney in the Southern Okinawa Trough.</title>
        <authorList>
            <person name="Izumi H."/>
            <person name="Nunoura T."/>
            <person name="Miyazaki M."/>
            <person name="Mino S."/>
            <person name="Toki T."/>
            <person name="Takai K."/>
            <person name="Sako Y."/>
            <person name="Sawabe T."/>
            <person name="Nakagawa S."/>
        </authorList>
    </citation>
    <scope>NUCLEOTIDE SEQUENCE [LARGE SCALE GENOMIC DNA]</scope>
    <source>
        <strain evidence="4 5">AC55</strain>
    </source>
</reference>
<evidence type="ECO:0000256" key="2">
    <source>
        <dbReference type="SAM" id="Phobius"/>
    </source>
</evidence>
<dbReference type="SMART" id="SM00244">
    <property type="entry name" value="PHB"/>
    <property type="match status" value="1"/>
</dbReference>
<keyword evidence="2" id="KW-1133">Transmembrane helix</keyword>
<dbReference type="Proteomes" id="UP000595564">
    <property type="component" value="Chromosome"/>
</dbReference>
<dbReference type="PANTHER" id="PTHR23222:SF0">
    <property type="entry name" value="PROHIBITIN 1"/>
    <property type="match status" value="1"/>
</dbReference>
<evidence type="ECO:0000259" key="3">
    <source>
        <dbReference type="SMART" id="SM00244"/>
    </source>
</evidence>
<sequence>MGKALSVIIIVLLIILIPFCYFSFKQVKVGEVGVKTRLLPITGKRGISKKTLKTGLHLVIPLAEKLDIFNARIQKLDFVAPENLKRKKNDQNIYVQTSDGTFVYVDATLLFQVDEDNAHKLLATLGHNYIEKKVRPEFISVVKAKLGELKAEDFFNPEIREAKVKEALSELNNRLKPNGIKAVNILVRDYFYSEEYENAIKEKKIADQIKLLNKVKTEAAKRYAELKKTEAYGDALANIELERGNAEAKKIKADADNYLKLKQAEAKKEIETAKAKGDALIQKAFTGQGGKNIVGLEMAEVLKGLDKIIIQSGGKNGVNPLDVNSLLKLSGVKK</sequence>
<dbReference type="Gene3D" id="3.30.479.30">
    <property type="entry name" value="Band 7 domain"/>
    <property type="match status" value="1"/>
</dbReference>
<proteinExistence type="predicted"/>
<dbReference type="SUPFAM" id="SSF117892">
    <property type="entry name" value="Band 7/SPFH domain"/>
    <property type="match status" value="1"/>
</dbReference>
<name>A0A7R6PH15_9BACT</name>
<comment type="subcellular location">
    <subcellularLocation>
        <location evidence="1">Membrane</location>
        <topology evidence="1">Single-pass membrane protein</topology>
    </subcellularLocation>
</comment>
<dbReference type="CDD" id="cd03401">
    <property type="entry name" value="SPFH_prohibitin"/>
    <property type="match status" value="1"/>
</dbReference>
<dbReference type="InterPro" id="IPR001107">
    <property type="entry name" value="Band_7"/>
</dbReference>
<protein>
    <recommendedName>
        <fullName evidence="3">Band 7 domain-containing protein</fullName>
    </recommendedName>
</protein>
<accession>A0A7R6PH15</accession>
<keyword evidence="2" id="KW-0812">Transmembrane</keyword>
<dbReference type="AlphaFoldDB" id="A0A7R6PH15"/>
<gene>
    <name evidence="4" type="ORF">TTHT_2142</name>
</gene>
<keyword evidence="5" id="KW-1185">Reference proteome</keyword>
<dbReference type="GO" id="GO:0016020">
    <property type="term" value="C:membrane"/>
    <property type="evidence" value="ECO:0007669"/>
    <property type="project" value="UniProtKB-SubCell"/>
</dbReference>